<name>A0ABD2X6V1_9HYME</name>
<protein>
    <submittedName>
        <fullName evidence="1">Uncharacterized protein</fullName>
    </submittedName>
</protein>
<dbReference type="AlphaFoldDB" id="A0ABD2X6V1"/>
<keyword evidence="2" id="KW-1185">Reference proteome</keyword>
<evidence type="ECO:0000313" key="2">
    <source>
        <dbReference type="Proteomes" id="UP001627154"/>
    </source>
</evidence>
<comment type="caution">
    <text evidence="1">The sequence shown here is derived from an EMBL/GenBank/DDBJ whole genome shotgun (WGS) entry which is preliminary data.</text>
</comment>
<organism evidence="1 2">
    <name type="scientific">Trichogramma kaykai</name>
    <dbReference type="NCBI Taxonomy" id="54128"/>
    <lineage>
        <taxon>Eukaryota</taxon>
        <taxon>Metazoa</taxon>
        <taxon>Ecdysozoa</taxon>
        <taxon>Arthropoda</taxon>
        <taxon>Hexapoda</taxon>
        <taxon>Insecta</taxon>
        <taxon>Pterygota</taxon>
        <taxon>Neoptera</taxon>
        <taxon>Endopterygota</taxon>
        <taxon>Hymenoptera</taxon>
        <taxon>Apocrita</taxon>
        <taxon>Proctotrupomorpha</taxon>
        <taxon>Chalcidoidea</taxon>
        <taxon>Trichogrammatidae</taxon>
        <taxon>Trichogramma</taxon>
    </lineage>
</organism>
<sequence>MTKEGSVDGHQRESANMRPRGLTFVLYFEYCGDIGRKRGYYMFDHKGRGAKYNRRATLEYPYFVTIQCRVSRLLAHLTGYPFVITGPCIVGLPHARGHADQADRRNIRARSCQIP</sequence>
<dbReference type="EMBL" id="JBJJXI010000049">
    <property type="protein sequence ID" value="KAL3401047.1"/>
    <property type="molecule type" value="Genomic_DNA"/>
</dbReference>
<accession>A0ABD2X6V1</accession>
<reference evidence="1 2" key="1">
    <citation type="journal article" date="2024" name="bioRxiv">
        <title>A reference genome for Trichogramma kaykai: A tiny desert-dwelling parasitoid wasp with competing sex-ratio distorters.</title>
        <authorList>
            <person name="Culotta J."/>
            <person name="Lindsey A.R."/>
        </authorList>
    </citation>
    <scope>NUCLEOTIDE SEQUENCE [LARGE SCALE GENOMIC DNA]</scope>
    <source>
        <strain evidence="1 2">KSX58</strain>
    </source>
</reference>
<dbReference type="Proteomes" id="UP001627154">
    <property type="component" value="Unassembled WGS sequence"/>
</dbReference>
<gene>
    <name evidence="1" type="ORF">TKK_005685</name>
</gene>
<evidence type="ECO:0000313" key="1">
    <source>
        <dbReference type="EMBL" id="KAL3401047.1"/>
    </source>
</evidence>
<proteinExistence type="predicted"/>